<dbReference type="Proteomes" id="UP000326678">
    <property type="component" value="Chromosome Gxm2"/>
</dbReference>
<dbReference type="NCBIfam" id="NF041121">
    <property type="entry name" value="SAV_2336_NTERM"/>
    <property type="match status" value="1"/>
</dbReference>
<dbReference type="Pfam" id="PF05419">
    <property type="entry name" value="GUN4"/>
    <property type="match status" value="1"/>
</dbReference>
<feature type="domain" description="EVE" evidence="2">
    <location>
        <begin position="547"/>
        <end position="685"/>
    </location>
</feature>
<dbReference type="InterPro" id="IPR047738">
    <property type="entry name" value="SAV_2336-like_N"/>
</dbReference>
<protein>
    <submittedName>
        <fullName evidence="4">Miro domain protein</fullName>
    </submittedName>
</protein>
<dbReference type="Gene3D" id="1.25.40.620">
    <property type="match status" value="1"/>
</dbReference>
<feature type="compositionally biased region" description="Polar residues" evidence="1">
    <location>
        <begin position="54"/>
        <end position="66"/>
    </location>
</feature>
<dbReference type="GO" id="GO:0046906">
    <property type="term" value="F:tetrapyrrole binding"/>
    <property type="evidence" value="ECO:0007669"/>
    <property type="project" value="TreeGrafter"/>
</dbReference>
<sequence length="880" mass="100372">MIDQLITALSKEVEMSAKEIADTIWLALQMQEFQAESVSSGFPLKKEDERGINKQESQSEQGTLPKTSELGETPTPSPEERKAGIYPRNQQYTSKSLDLSFKVPDARSLREPLTLARALKPLMRRIPSGRELVLDEAATIQRIADEGLWIPVLKPTVEPWLDLELVVDEAISMQIWRHTIRELERLLKNYGIFRDVRVWGLITDENEQVQIRRGIGATARSQTPRSPKELIDPSGRRLVLVVSDCVSSLWRNGAVTPVLELWAKQGSMAIVQMLPKWLWKRTALGRASEVRLRGLTPGVFNQKLIAKEVSLWDELDEETGVKVPVFTLEPDKVATWAQMLSGKGSIWTLGYVFKLDATPVQKESGLFNLAYGDLSAEQRVQAFRVTASPMARKLAGLLASAPVISLPIVRLIREALLKDSQQVHVAEVFLGGLLKPLSEINIDTNPDDVQYEFIKEVRDLGVRDLLLDSVPSKYVLNVVDEVSKYVAKKVGLSLEDFAAVLRNSQEAKHSKITKEIKYFATVTAQVLRRLGGKYTQFVEDLEKFSKKYWLFQGNPKIYRMFDAIQDLKGMPWPLNRYAEEISVGDEVLIWVSGKESGIYAFGEIIEPVKIFEEVNDIDYWINTDMMSNLRTQPGPYIRFTTKLLDQPLLRKELKQDPILKNLSVIRINRGSIFKVTPEEWKRIHELINLGIEVQTSSKKGIDYTKLSNLLAAGKWKEADEETANVIFEVANSKKEGWLGDEDMYNIPCEDLRTINQLWVDYSNGHFGFSVQKEIYQRIGVTREYNEETWRRFGDTVGWRVNNKWIAQYCIFDLTAPQGHLPVMGVWVESSDDSPSDQWYGWSLGTRGWYSEVTGWHLNDVASTCHYRFSSFMLRLIKCNI</sequence>
<evidence type="ECO:0000256" key="1">
    <source>
        <dbReference type="SAM" id="MobiDB-lite"/>
    </source>
</evidence>
<dbReference type="Gene3D" id="1.10.10.1770">
    <property type="entry name" value="Gun4-like"/>
    <property type="match status" value="1"/>
</dbReference>
<dbReference type="PANTHER" id="PTHR34800">
    <property type="entry name" value="TETRAPYRROLE-BINDING PROTEIN, CHLOROPLASTIC"/>
    <property type="match status" value="1"/>
</dbReference>
<evidence type="ECO:0000313" key="4">
    <source>
        <dbReference type="EMBL" id="QFS49756.1"/>
    </source>
</evidence>
<evidence type="ECO:0000259" key="3">
    <source>
        <dbReference type="Pfam" id="PF05419"/>
    </source>
</evidence>
<proteinExistence type="predicted"/>
<dbReference type="InterPro" id="IPR015947">
    <property type="entry name" value="PUA-like_sf"/>
</dbReference>
<evidence type="ECO:0000313" key="5">
    <source>
        <dbReference type="Proteomes" id="UP000326678"/>
    </source>
</evidence>
<dbReference type="EMBL" id="CP045227">
    <property type="protein sequence ID" value="QFS49756.1"/>
    <property type="molecule type" value="Genomic_DNA"/>
</dbReference>
<dbReference type="RefSeq" id="WP_225892678.1">
    <property type="nucleotide sequence ID" value="NZ_CP045227.1"/>
</dbReference>
<dbReference type="InterPro" id="IPR002740">
    <property type="entry name" value="EVE_domain"/>
</dbReference>
<keyword evidence="5" id="KW-1185">Reference proteome</keyword>
<gene>
    <name evidence="4" type="ORF">GXM_07250</name>
</gene>
<name>A0A5P8WC32_9NOSO</name>
<feature type="region of interest" description="Disordered" evidence="1">
    <location>
        <begin position="39"/>
        <end position="87"/>
    </location>
</feature>
<dbReference type="AlphaFoldDB" id="A0A5P8WC32"/>
<evidence type="ECO:0000259" key="2">
    <source>
        <dbReference type="Pfam" id="PF01878"/>
    </source>
</evidence>
<feature type="compositionally biased region" description="Basic and acidic residues" evidence="1">
    <location>
        <begin position="44"/>
        <end position="53"/>
    </location>
</feature>
<reference evidence="4 5" key="1">
    <citation type="submission" date="2019-10" db="EMBL/GenBank/DDBJ databases">
        <title>Genomic and transcriptomic insights into the perfect genentic adaptation of a filamentous nitrogen-fixing cyanobacterium to rice fields.</title>
        <authorList>
            <person name="Chen Z."/>
        </authorList>
    </citation>
    <scope>NUCLEOTIDE SEQUENCE [LARGE SCALE GENOMIC DNA]</scope>
    <source>
        <strain evidence="4">CCNUC1</strain>
    </source>
</reference>
<dbReference type="SUPFAM" id="SSF140869">
    <property type="entry name" value="GUN4-like"/>
    <property type="match status" value="1"/>
</dbReference>
<organism evidence="4 5">
    <name type="scientific">Nostoc sphaeroides CCNUC1</name>
    <dbReference type="NCBI Taxonomy" id="2653204"/>
    <lineage>
        <taxon>Bacteria</taxon>
        <taxon>Bacillati</taxon>
        <taxon>Cyanobacteriota</taxon>
        <taxon>Cyanophyceae</taxon>
        <taxon>Nostocales</taxon>
        <taxon>Nostocaceae</taxon>
        <taxon>Nostoc</taxon>
    </lineage>
</organism>
<dbReference type="InterPro" id="IPR008629">
    <property type="entry name" value="GUN4-like"/>
</dbReference>
<dbReference type="InterPro" id="IPR037215">
    <property type="entry name" value="GUN4-like_sf"/>
</dbReference>
<dbReference type="PANTHER" id="PTHR34800:SF1">
    <property type="entry name" value="TETRAPYRROLE-BINDING PROTEIN, CHLOROPLASTIC"/>
    <property type="match status" value="1"/>
</dbReference>
<dbReference type="KEGG" id="nsh:GXM_07250"/>
<accession>A0A5P8WC32</accession>
<dbReference type="CDD" id="cd16383">
    <property type="entry name" value="GUN4"/>
    <property type="match status" value="1"/>
</dbReference>
<feature type="domain" description="GUN4-like" evidence="3">
    <location>
        <begin position="697"/>
        <end position="826"/>
    </location>
</feature>
<dbReference type="Pfam" id="PF01878">
    <property type="entry name" value="EVE"/>
    <property type="match status" value="1"/>
</dbReference>
<dbReference type="SUPFAM" id="SSF88697">
    <property type="entry name" value="PUA domain-like"/>
    <property type="match status" value="1"/>
</dbReference>